<dbReference type="SUPFAM" id="SSF63380">
    <property type="entry name" value="Riboflavin synthase domain-like"/>
    <property type="match status" value="1"/>
</dbReference>
<dbReference type="GO" id="GO:0050660">
    <property type="term" value="F:flavin adenine dinucleotide binding"/>
    <property type="evidence" value="ECO:0007669"/>
    <property type="project" value="TreeGrafter"/>
</dbReference>
<dbReference type="PRINTS" id="PR00410">
    <property type="entry name" value="PHEHYDRXLASE"/>
</dbReference>
<dbReference type="CDD" id="cd06214">
    <property type="entry name" value="PA_degradation_oxidoreductase_like"/>
    <property type="match status" value="1"/>
</dbReference>
<evidence type="ECO:0000256" key="2">
    <source>
        <dbReference type="ARBA" id="ARBA00022630"/>
    </source>
</evidence>
<protein>
    <recommendedName>
        <fullName evidence="13">3-ketosteroid 9alpha-monooxygenase subunit B</fullName>
    </recommendedName>
</protein>
<dbReference type="PRINTS" id="PR00371">
    <property type="entry name" value="FPNCR"/>
</dbReference>
<accession>E5XQT7</accession>
<dbReference type="OrthoDB" id="9796486at2"/>
<proteinExistence type="predicted"/>
<feature type="domain" description="FAD-binding FR-type" evidence="10">
    <location>
        <begin position="14"/>
        <end position="121"/>
    </location>
</feature>
<reference evidence="11 12" key="1">
    <citation type="journal article" date="2011" name="Stand. Genomic Sci.">
        <title>High quality draft genome sequence of Segniliparus rugosus CDC 945(T)= (ATCC BAA-974(T)).</title>
        <authorList>
            <person name="Earl A.M."/>
            <person name="Desjardins C.A."/>
            <person name="Fitzgerald M.G."/>
            <person name="Arachchi H.M."/>
            <person name="Zeng Q."/>
            <person name="Mehta T."/>
            <person name="Griggs A."/>
            <person name="Birren B.W."/>
            <person name="Toney N.C."/>
            <person name="Carr J."/>
            <person name="Posey J."/>
            <person name="Butler W.R."/>
        </authorList>
    </citation>
    <scope>NUCLEOTIDE SEQUENCE [LARGE SCALE GENOMIC DNA]</scope>
    <source>
        <strain evidence="12">ATCC BAA-974 / DSM 45345 / CCUG 50838 / CIP 108380 / JCM 13579 / CDC 945</strain>
    </source>
</reference>
<dbReference type="RefSeq" id="WP_007469700.1">
    <property type="nucleotide sequence ID" value="NZ_KI391953.1"/>
</dbReference>
<dbReference type="Gene3D" id="2.40.30.10">
    <property type="entry name" value="Translation factors"/>
    <property type="match status" value="1"/>
</dbReference>
<dbReference type="PANTHER" id="PTHR47354:SF8">
    <property type="entry name" value="1,2-PHENYLACETYL-COA EPOXIDASE, SUBUNIT E"/>
    <property type="match status" value="1"/>
</dbReference>
<dbReference type="SUPFAM" id="SSF54292">
    <property type="entry name" value="2Fe-2S ferredoxin-like"/>
    <property type="match status" value="1"/>
</dbReference>
<sequence length="355" mass="38963">MTVAPSADTPQLGSHVRQLVVSEVVRETKDAVSLVFPVPDDLVETFKYWPGQYLTLRIPSERTGSVARCYSLCSSPHLDDAELMVTVKRTPDGYASNWICDNAAPGMSIPLLPPAGTFYPKSLDYDLVFFAAGSGITPVISIIKSALAAGKGRIALFYANRDQESVIFAEQLAVYAEEFPDRFVLQHWLESEQGVPSKEAIASFVKDRRNWRLFMCGPAPFMDAVGAAATGAGVDPVLLHREVYFSLDSDPFAPIVVRPASELPPARVTVQLDDGEHVLAWDRETPLLDHLLDRGLDVPYSCRQGECSSCVCTVVDGEVRMLRNETLVDEDLRLGLTLACQAVPETDEVIIAFDQ</sequence>
<evidence type="ECO:0000256" key="1">
    <source>
        <dbReference type="ARBA" id="ARBA00001974"/>
    </source>
</evidence>
<dbReference type="eggNOG" id="COG1018">
    <property type="taxonomic scope" value="Bacteria"/>
</dbReference>
<comment type="cofactor">
    <cofactor evidence="1">
        <name>FAD</name>
        <dbReference type="ChEBI" id="CHEBI:57692"/>
    </cofactor>
</comment>
<dbReference type="InterPro" id="IPR012675">
    <property type="entry name" value="Beta-grasp_dom_sf"/>
</dbReference>
<dbReference type="InterPro" id="IPR001709">
    <property type="entry name" value="Flavoprot_Pyr_Nucl_cyt_Rdtase"/>
</dbReference>
<evidence type="ECO:0000256" key="6">
    <source>
        <dbReference type="ARBA" id="ARBA00023002"/>
    </source>
</evidence>
<dbReference type="PROSITE" id="PS00197">
    <property type="entry name" value="2FE2S_FER_1"/>
    <property type="match status" value="1"/>
</dbReference>
<dbReference type="InterPro" id="IPR001433">
    <property type="entry name" value="OxRdtase_FAD/NAD-bd"/>
</dbReference>
<evidence type="ECO:0000256" key="4">
    <source>
        <dbReference type="ARBA" id="ARBA00022723"/>
    </source>
</evidence>
<feature type="domain" description="2Fe-2S ferredoxin-type" evidence="9">
    <location>
        <begin position="266"/>
        <end position="355"/>
    </location>
</feature>
<keyword evidence="8" id="KW-0411">Iron-sulfur</keyword>
<evidence type="ECO:0000256" key="7">
    <source>
        <dbReference type="ARBA" id="ARBA00023004"/>
    </source>
</evidence>
<dbReference type="Gene3D" id="3.40.50.80">
    <property type="entry name" value="Nucleotide-binding domain of ferredoxin-NADP reductase (FNR) module"/>
    <property type="match status" value="1"/>
</dbReference>
<keyword evidence="5" id="KW-0274">FAD</keyword>
<evidence type="ECO:0000259" key="10">
    <source>
        <dbReference type="PROSITE" id="PS51384"/>
    </source>
</evidence>
<dbReference type="STRING" id="679197.HMPREF9336_01859"/>
<evidence type="ECO:0000313" key="11">
    <source>
        <dbReference type="EMBL" id="EFV13272.1"/>
    </source>
</evidence>
<dbReference type="GO" id="GO:0051537">
    <property type="term" value="F:2 iron, 2 sulfur cluster binding"/>
    <property type="evidence" value="ECO:0007669"/>
    <property type="project" value="UniProtKB-KW"/>
</dbReference>
<keyword evidence="2" id="KW-0285">Flavoprotein</keyword>
<name>E5XQT7_SEGRC</name>
<dbReference type="SUPFAM" id="SSF52343">
    <property type="entry name" value="Ferredoxin reductase-like, C-terminal NADP-linked domain"/>
    <property type="match status" value="1"/>
</dbReference>
<keyword evidence="7" id="KW-0408">Iron</keyword>
<dbReference type="InterPro" id="IPR036010">
    <property type="entry name" value="2Fe-2S_ferredoxin-like_sf"/>
</dbReference>
<dbReference type="InterPro" id="IPR017938">
    <property type="entry name" value="Riboflavin_synthase-like_b-brl"/>
</dbReference>
<dbReference type="Gene3D" id="3.10.20.30">
    <property type="match status" value="1"/>
</dbReference>
<dbReference type="InterPro" id="IPR006058">
    <property type="entry name" value="2Fe2S_fd_BS"/>
</dbReference>
<dbReference type="AlphaFoldDB" id="E5XQT7"/>
<dbReference type="InterPro" id="IPR001041">
    <property type="entry name" value="2Fe-2S_ferredoxin-type"/>
</dbReference>
<dbReference type="HOGENOM" id="CLU_003827_14_1_11"/>
<keyword evidence="3" id="KW-0001">2Fe-2S</keyword>
<dbReference type="EMBL" id="ACZI02000002">
    <property type="protein sequence ID" value="EFV13272.1"/>
    <property type="molecule type" value="Genomic_DNA"/>
</dbReference>
<evidence type="ECO:0008006" key="13">
    <source>
        <dbReference type="Google" id="ProtNLM"/>
    </source>
</evidence>
<evidence type="ECO:0000256" key="3">
    <source>
        <dbReference type="ARBA" id="ARBA00022714"/>
    </source>
</evidence>
<dbReference type="Proteomes" id="UP000004816">
    <property type="component" value="Unassembled WGS sequence"/>
</dbReference>
<dbReference type="GO" id="GO:0016491">
    <property type="term" value="F:oxidoreductase activity"/>
    <property type="evidence" value="ECO:0007669"/>
    <property type="project" value="UniProtKB-KW"/>
</dbReference>
<gene>
    <name evidence="11" type="ORF">HMPREF9336_01859</name>
</gene>
<dbReference type="CDD" id="cd00207">
    <property type="entry name" value="fer2"/>
    <property type="match status" value="1"/>
</dbReference>
<evidence type="ECO:0000259" key="9">
    <source>
        <dbReference type="PROSITE" id="PS51085"/>
    </source>
</evidence>
<evidence type="ECO:0000256" key="8">
    <source>
        <dbReference type="ARBA" id="ARBA00023014"/>
    </source>
</evidence>
<dbReference type="PANTHER" id="PTHR47354">
    <property type="entry name" value="NADH OXIDOREDUCTASE HCR"/>
    <property type="match status" value="1"/>
</dbReference>
<evidence type="ECO:0000256" key="5">
    <source>
        <dbReference type="ARBA" id="ARBA00022827"/>
    </source>
</evidence>
<dbReference type="InterPro" id="IPR017927">
    <property type="entry name" value="FAD-bd_FR_type"/>
</dbReference>
<dbReference type="Pfam" id="PF00175">
    <property type="entry name" value="NAD_binding_1"/>
    <property type="match status" value="1"/>
</dbReference>
<dbReference type="InterPro" id="IPR050415">
    <property type="entry name" value="MRET"/>
</dbReference>
<evidence type="ECO:0000313" key="12">
    <source>
        <dbReference type="Proteomes" id="UP000004816"/>
    </source>
</evidence>
<keyword evidence="6" id="KW-0560">Oxidoreductase</keyword>
<dbReference type="InterPro" id="IPR039261">
    <property type="entry name" value="FNR_nucleotide-bd"/>
</dbReference>
<keyword evidence="4" id="KW-0479">Metal-binding</keyword>
<dbReference type="Pfam" id="PF00111">
    <property type="entry name" value="Fer2"/>
    <property type="match status" value="1"/>
</dbReference>
<dbReference type="GO" id="GO:0046872">
    <property type="term" value="F:metal ion binding"/>
    <property type="evidence" value="ECO:0007669"/>
    <property type="project" value="UniProtKB-KW"/>
</dbReference>
<dbReference type="PROSITE" id="PS51384">
    <property type="entry name" value="FAD_FR"/>
    <property type="match status" value="1"/>
</dbReference>
<keyword evidence="12" id="KW-1185">Reference proteome</keyword>
<dbReference type="PROSITE" id="PS51085">
    <property type="entry name" value="2FE2S_FER_2"/>
    <property type="match status" value="1"/>
</dbReference>
<comment type="caution">
    <text evidence="11">The sequence shown here is derived from an EMBL/GenBank/DDBJ whole genome shotgun (WGS) entry which is preliminary data.</text>
</comment>
<organism evidence="11 12">
    <name type="scientific">Segniliparus rugosus (strain ATCC BAA-974 / DSM 45345 / CCUG 50838 / CIP 108380 / JCM 13579 / CDC 945)</name>
    <dbReference type="NCBI Taxonomy" id="679197"/>
    <lineage>
        <taxon>Bacteria</taxon>
        <taxon>Bacillati</taxon>
        <taxon>Actinomycetota</taxon>
        <taxon>Actinomycetes</taxon>
        <taxon>Mycobacteriales</taxon>
        <taxon>Segniliparaceae</taxon>
        <taxon>Segniliparus</taxon>
    </lineage>
</organism>